<evidence type="ECO:0000259" key="1">
    <source>
        <dbReference type="PROSITE" id="PS50011"/>
    </source>
</evidence>
<gene>
    <name evidence="2" type="ORF">QN277_011208</name>
</gene>
<dbReference type="GO" id="GO:0005886">
    <property type="term" value="C:plasma membrane"/>
    <property type="evidence" value="ECO:0007669"/>
    <property type="project" value="TreeGrafter"/>
</dbReference>
<accession>A0AAE1TBU9</accession>
<dbReference type="Gene3D" id="1.10.510.10">
    <property type="entry name" value="Transferase(Phosphotransferase) domain 1"/>
    <property type="match status" value="1"/>
</dbReference>
<dbReference type="GO" id="GO:0005524">
    <property type="term" value="F:ATP binding"/>
    <property type="evidence" value="ECO:0007669"/>
    <property type="project" value="InterPro"/>
</dbReference>
<evidence type="ECO:0000313" key="2">
    <source>
        <dbReference type="EMBL" id="KAK4279423.1"/>
    </source>
</evidence>
<dbReference type="InterPro" id="IPR011009">
    <property type="entry name" value="Kinase-like_dom_sf"/>
</dbReference>
<dbReference type="AlphaFoldDB" id="A0AAE1TBU9"/>
<dbReference type="PIRSF" id="PIRSF000654">
    <property type="entry name" value="Integrin-linked_kinase"/>
    <property type="match status" value="1"/>
</dbReference>
<proteinExistence type="predicted"/>
<dbReference type="PANTHER" id="PTHR27003">
    <property type="entry name" value="OS07G0166700 PROTEIN"/>
    <property type="match status" value="1"/>
</dbReference>
<name>A0AAE1TBU9_9FABA</name>
<feature type="domain" description="Protein kinase" evidence="1">
    <location>
        <begin position="49"/>
        <end position="316"/>
    </location>
</feature>
<dbReference type="GO" id="GO:0009506">
    <property type="term" value="C:plasmodesma"/>
    <property type="evidence" value="ECO:0007669"/>
    <property type="project" value="TreeGrafter"/>
</dbReference>
<organism evidence="2 3">
    <name type="scientific">Acacia crassicarpa</name>
    <name type="common">northern wattle</name>
    <dbReference type="NCBI Taxonomy" id="499986"/>
    <lineage>
        <taxon>Eukaryota</taxon>
        <taxon>Viridiplantae</taxon>
        <taxon>Streptophyta</taxon>
        <taxon>Embryophyta</taxon>
        <taxon>Tracheophyta</taxon>
        <taxon>Spermatophyta</taxon>
        <taxon>Magnoliopsida</taxon>
        <taxon>eudicotyledons</taxon>
        <taxon>Gunneridae</taxon>
        <taxon>Pentapetalae</taxon>
        <taxon>rosids</taxon>
        <taxon>fabids</taxon>
        <taxon>Fabales</taxon>
        <taxon>Fabaceae</taxon>
        <taxon>Caesalpinioideae</taxon>
        <taxon>mimosoid clade</taxon>
        <taxon>Acacieae</taxon>
        <taxon>Acacia</taxon>
    </lineage>
</organism>
<dbReference type="PANTHER" id="PTHR27003:SF303">
    <property type="entry name" value="TYROSINE KINASE FAMILY PROTEIN"/>
    <property type="match status" value="1"/>
</dbReference>
<protein>
    <recommendedName>
        <fullName evidence="1">Protein kinase domain-containing protein</fullName>
    </recommendedName>
</protein>
<dbReference type="EMBL" id="JAWXYG010000002">
    <property type="protein sequence ID" value="KAK4279423.1"/>
    <property type="molecule type" value="Genomic_DNA"/>
</dbReference>
<dbReference type="InterPro" id="IPR045272">
    <property type="entry name" value="ANXUR1/2-like"/>
</dbReference>
<dbReference type="PROSITE" id="PS50011">
    <property type="entry name" value="PROTEIN_KINASE_DOM"/>
    <property type="match status" value="1"/>
</dbReference>
<evidence type="ECO:0000313" key="3">
    <source>
        <dbReference type="Proteomes" id="UP001293593"/>
    </source>
</evidence>
<dbReference type="Gene3D" id="3.30.200.20">
    <property type="entry name" value="Phosphorylase Kinase, domain 1"/>
    <property type="match status" value="1"/>
</dbReference>
<keyword evidence="3" id="KW-1185">Reference proteome</keyword>
<dbReference type="GO" id="GO:0004714">
    <property type="term" value="F:transmembrane receptor protein tyrosine kinase activity"/>
    <property type="evidence" value="ECO:0007669"/>
    <property type="project" value="InterPro"/>
</dbReference>
<reference evidence="2" key="1">
    <citation type="submission" date="2023-10" db="EMBL/GenBank/DDBJ databases">
        <title>Chromosome-level genome of the transformable northern wattle, Acacia crassicarpa.</title>
        <authorList>
            <person name="Massaro I."/>
            <person name="Sinha N.R."/>
            <person name="Poethig S."/>
            <person name="Leichty A.R."/>
        </authorList>
    </citation>
    <scope>NUCLEOTIDE SEQUENCE</scope>
    <source>
        <strain evidence="2">Acra3RX</strain>
        <tissue evidence="2">Leaf</tissue>
    </source>
</reference>
<dbReference type="InterPro" id="IPR001245">
    <property type="entry name" value="Ser-Thr/Tyr_kinase_cat_dom"/>
</dbReference>
<dbReference type="Pfam" id="PF07714">
    <property type="entry name" value="PK_Tyr_Ser-Thr"/>
    <property type="match status" value="1"/>
</dbReference>
<sequence length="317" mass="35609">MGIGILIKCFGGSSSSSSSSSSTKQPSTTVEYLCRRFSLAELRKLTGDFDRSRIIGEGPYGVAYRASISVNGQIEDVAVKRLRQPEAYGISLYKNDILFTCQLHHPNLLSLVGFCDDNNEMIVVHEYAPNGSLFDKLYESPRLSWKRRLEISIGVARGLHYLHSGTKRTIIHGDIAPITIMLDENWVPKLSFFGVSKKAPKSKAKDVKRKELESVEGSVGSRKCLRVTNEVMHKSDVDSFGELLVDLICQNTSFNNTIDERLVAEMTEECWKLYMEIAESCLSKDPNERPDMGDVEVQLERLLQLQEEADTNHVLLI</sequence>
<dbReference type="Proteomes" id="UP001293593">
    <property type="component" value="Unassembled WGS sequence"/>
</dbReference>
<dbReference type="SUPFAM" id="SSF56112">
    <property type="entry name" value="Protein kinase-like (PK-like)"/>
    <property type="match status" value="1"/>
</dbReference>
<comment type="caution">
    <text evidence="2">The sequence shown here is derived from an EMBL/GenBank/DDBJ whole genome shotgun (WGS) entry which is preliminary data.</text>
</comment>
<dbReference type="InterPro" id="IPR000719">
    <property type="entry name" value="Prot_kinase_dom"/>
</dbReference>